<dbReference type="GO" id="GO:0046872">
    <property type="term" value="F:metal ion binding"/>
    <property type="evidence" value="ECO:0007669"/>
    <property type="project" value="UniProtKB-KW"/>
</dbReference>
<reference evidence="7" key="1">
    <citation type="submission" date="2021-01" db="EMBL/GenBank/DDBJ databases">
        <authorList>
            <person name="Corre E."/>
            <person name="Pelletier E."/>
            <person name="Niang G."/>
            <person name="Scheremetjew M."/>
            <person name="Finn R."/>
            <person name="Kale V."/>
            <person name="Holt S."/>
            <person name="Cochrane G."/>
            <person name="Meng A."/>
            <person name="Brown T."/>
            <person name="Cohen L."/>
        </authorList>
    </citation>
    <scope>NUCLEOTIDE SEQUENCE</scope>
    <source>
        <strain evidence="7">CCMP2078</strain>
    </source>
</reference>
<keyword evidence="2 5" id="KW-0808">Transferase</keyword>
<evidence type="ECO:0000256" key="1">
    <source>
        <dbReference type="ARBA" id="ARBA00022603"/>
    </source>
</evidence>
<dbReference type="SUPFAM" id="SSF82282">
    <property type="entry name" value="Homocysteine S-methyltransferase"/>
    <property type="match status" value="1"/>
</dbReference>
<feature type="domain" description="Hcy-binding" evidence="6">
    <location>
        <begin position="1"/>
        <end position="305"/>
    </location>
</feature>
<accession>A0A7R9UCK1</accession>
<dbReference type="Pfam" id="PF02574">
    <property type="entry name" value="S-methyl_trans"/>
    <property type="match status" value="1"/>
</dbReference>
<dbReference type="PROSITE" id="PS50970">
    <property type="entry name" value="HCY"/>
    <property type="match status" value="1"/>
</dbReference>
<dbReference type="NCBIfam" id="NF007020">
    <property type="entry name" value="PRK09485.1"/>
    <property type="match status" value="1"/>
</dbReference>
<feature type="binding site" evidence="5">
    <location>
        <position position="291"/>
    </location>
    <ligand>
        <name>Zn(2+)</name>
        <dbReference type="ChEBI" id="CHEBI:29105"/>
    </ligand>
</feature>
<dbReference type="GO" id="GO:0009086">
    <property type="term" value="P:methionine biosynthetic process"/>
    <property type="evidence" value="ECO:0007669"/>
    <property type="project" value="TreeGrafter"/>
</dbReference>
<proteinExistence type="predicted"/>
<dbReference type="InterPro" id="IPR036589">
    <property type="entry name" value="HCY_dom_sf"/>
</dbReference>
<dbReference type="GO" id="GO:0008898">
    <property type="term" value="F:S-adenosylmethionine-homocysteine S-methyltransferase activity"/>
    <property type="evidence" value="ECO:0007669"/>
    <property type="project" value="TreeGrafter"/>
</dbReference>
<dbReference type="InterPro" id="IPR051486">
    <property type="entry name" value="Hcy_S-methyltransferase"/>
</dbReference>
<dbReference type="EMBL" id="HBEA01013981">
    <property type="protein sequence ID" value="CAD8261165.1"/>
    <property type="molecule type" value="Transcribed_RNA"/>
</dbReference>
<evidence type="ECO:0000256" key="4">
    <source>
        <dbReference type="ARBA" id="ARBA00022833"/>
    </source>
</evidence>
<protein>
    <recommendedName>
        <fullName evidence="6">Hcy-binding domain-containing protein</fullName>
    </recommendedName>
</protein>
<gene>
    <name evidence="7" type="ORF">PPYR1160_LOCUS10667</name>
</gene>
<dbReference type="PANTHER" id="PTHR46015:SF1">
    <property type="entry name" value="HOMOCYSTEINE S-METHYLTRANSFERASE-LIKE ISOFORM 1"/>
    <property type="match status" value="1"/>
</dbReference>
<organism evidence="7">
    <name type="scientific">Pinguiococcus pyrenoidosus</name>
    <dbReference type="NCBI Taxonomy" id="172671"/>
    <lineage>
        <taxon>Eukaryota</taxon>
        <taxon>Sar</taxon>
        <taxon>Stramenopiles</taxon>
        <taxon>Ochrophyta</taxon>
        <taxon>Pinguiophyceae</taxon>
        <taxon>Pinguiochrysidales</taxon>
        <taxon>Pinguiochrysidaceae</taxon>
        <taxon>Pinguiococcus</taxon>
    </lineage>
</organism>
<dbReference type="GO" id="GO:0033528">
    <property type="term" value="P:S-methylmethionine cycle"/>
    <property type="evidence" value="ECO:0007669"/>
    <property type="project" value="TreeGrafter"/>
</dbReference>
<dbReference type="Gene3D" id="3.20.20.330">
    <property type="entry name" value="Homocysteine-binding-like domain"/>
    <property type="match status" value="1"/>
</dbReference>
<evidence type="ECO:0000256" key="5">
    <source>
        <dbReference type="PROSITE-ProRule" id="PRU00333"/>
    </source>
</evidence>
<name>A0A7R9UCK1_9STRA</name>
<dbReference type="GO" id="GO:0032259">
    <property type="term" value="P:methylation"/>
    <property type="evidence" value="ECO:0007669"/>
    <property type="project" value="UniProtKB-KW"/>
</dbReference>
<evidence type="ECO:0000259" key="6">
    <source>
        <dbReference type="PROSITE" id="PS50970"/>
    </source>
</evidence>
<dbReference type="AlphaFoldDB" id="A0A7R9UCK1"/>
<dbReference type="PANTHER" id="PTHR46015">
    <property type="entry name" value="ZGC:172121"/>
    <property type="match status" value="1"/>
</dbReference>
<evidence type="ECO:0000256" key="3">
    <source>
        <dbReference type="ARBA" id="ARBA00022723"/>
    </source>
</evidence>
<sequence length="313" mass="33484">MGESLADHLWSARLLVHEAGRRRIQDVHKAYAEAGANILTSAAYQASYAGFSQAGLRDEQIDDLLLASTSMCREVAGDCLVAASVGPYGAALADGSEYTGAYDRDADGLREWHLRRLRKLVASRPDFLALETIPSAEEVRGLLEALQVIRAEGDAPLPPAWLSMSVKDADGGVVLASGERLDEVVHFVCAQDLASAGRGRLIEILGVNCCKPALATRAIRIVRQAMAHAAAGQTSEQQERRIIVYSNRGEDWDPHSKSWVGTGPEEASDLEYAAEAKRWIDAGASIIGGCCRTTPDTIGQLSSTLTNQGGSLP</sequence>
<comment type="cofactor">
    <cofactor evidence="5">
        <name>Zn(2+)</name>
        <dbReference type="ChEBI" id="CHEBI:29105"/>
    </cofactor>
</comment>
<feature type="binding site" evidence="5">
    <location>
        <position position="290"/>
    </location>
    <ligand>
        <name>Zn(2+)</name>
        <dbReference type="ChEBI" id="CHEBI:29105"/>
    </ligand>
</feature>
<keyword evidence="3 5" id="KW-0479">Metal-binding</keyword>
<dbReference type="InterPro" id="IPR003726">
    <property type="entry name" value="HCY_dom"/>
</dbReference>
<feature type="binding site" evidence="5">
    <location>
        <position position="209"/>
    </location>
    <ligand>
        <name>Zn(2+)</name>
        <dbReference type="ChEBI" id="CHEBI:29105"/>
    </ligand>
</feature>
<keyword evidence="4 5" id="KW-0862">Zinc</keyword>
<evidence type="ECO:0000256" key="2">
    <source>
        <dbReference type="ARBA" id="ARBA00022679"/>
    </source>
</evidence>
<evidence type="ECO:0000313" key="7">
    <source>
        <dbReference type="EMBL" id="CAD8261165.1"/>
    </source>
</evidence>
<keyword evidence="1 5" id="KW-0489">Methyltransferase</keyword>